<dbReference type="InterPro" id="IPR058240">
    <property type="entry name" value="rSAM_sf"/>
</dbReference>
<dbReference type="PIRSF" id="PIRSF006004">
    <property type="entry name" value="CHP00048"/>
    <property type="match status" value="1"/>
</dbReference>
<dbReference type="HAMAP" id="MF_01849">
    <property type="entry name" value="RNA_methyltr_RlmN"/>
    <property type="match status" value="1"/>
</dbReference>
<dbReference type="Pfam" id="PF04055">
    <property type="entry name" value="Radical_SAM"/>
    <property type="match status" value="1"/>
</dbReference>
<dbReference type="GO" id="GO:0070040">
    <property type="term" value="F:rRNA (adenine(2503)-C2-)-methyltransferase activity"/>
    <property type="evidence" value="ECO:0007669"/>
    <property type="project" value="UniProtKB-UniRule"/>
</dbReference>
<evidence type="ECO:0000256" key="4">
    <source>
        <dbReference type="ARBA" id="ARBA00022552"/>
    </source>
</evidence>
<dbReference type="Gene3D" id="1.10.150.530">
    <property type="match status" value="1"/>
</dbReference>
<feature type="active site" description="Proton acceptor" evidence="12">
    <location>
        <position position="93"/>
    </location>
</feature>
<feature type="binding site" evidence="12">
    <location>
        <begin position="215"/>
        <end position="217"/>
    </location>
    <ligand>
        <name>S-adenosyl-L-methionine</name>
        <dbReference type="ChEBI" id="CHEBI:59789"/>
    </ligand>
</feature>
<dbReference type="SFLD" id="SFLDF00275">
    <property type="entry name" value="adenosine_C2_methyltransferase"/>
    <property type="match status" value="1"/>
</dbReference>
<keyword evidence="11 12" id="KW-0411">Iron-sulfur</keyword>
<dbReference type="GO" id="GO:0070475">
    <property type="term" value="P:rRNA base methylation"/>
    <property type="evidence" value="ECO:0007669"/>
    <property type="project" value="UniProtKB-UniRule"/>
</dbReference>
<dbReference type="InterPro" id="IPR048641">
    <property type="entry name" value="RlmN_N"/>
</dbReference>
<dbReference type="AlphaFoldDB" id="A0A845R2U4"/>
<feature type="binding site" evidence="12">
    <location>
        <begin position="160"/>
        <end position="161"/>
    </location>
    <ligand>
        <name>S-adenosyl-L-methionine</name>
        <dbReference type="ChEBI" id="CHEBI:59789"/>
    </ligand>
</feature>
<keyword evidence="10 12" id="KW-0408">Iron</keyword>
<dbReference type="InterPro" id="IPR013785">
    <property type="entry name" value="Aldolase_TIM"/>
</dbReference>
<accession>A0A845R2U4</accession>
<dbReference type="PANTHER" id="PTHR30544:SF5">
    <property type="entry name" value="RADICAL SAM CORE DOMAIN-CONTAINING PROTEIN"/>
    <property type="match status" value="1"/>
</dbReference>
<dbReference type="Proteomes" id="UP000467132">
    <property type="component" value="Unassembled WGS sequence"/>
</dbReference>
<evidence type="ECO:0000256" key="8">
    <source>
        <dbReference type="ARBA" id="ARBA00022694"/>
    </source>
</evidence>
<evidence type="ECO:0000256" key="7">
    <source>
        <dbReference type="ARBA" id="ARBA00022691"/>
    </source>
</evidence>
<proteinExistence type="inferred from homology"/>
<keyword evidence="8 12" id="KW-0819">tRNA processing</keyword>
<feature type="binding site" evidence="12">
    <location>
        <position position="192"/>
    </location>
    <ligand>
        <name>S-adenosyl-L-methionine</name>
        <dbReference type="ChEBI" id="CHEBI:59789"/>
    </ligand>
</feature>
<evidence type="ECO:0000256" key="6">
    <source>
        <dbReference type="ARBA" id="ARBA00022679"/>
    </source>
</evidence>
<reference evidence="14 15" key="1">
    <citation type="submission" date="2018-08" db="EMBL/GenBank/DDBJ databases">
        <title>Murine metabolic-syndrome-specific gut microbial biobank.</title>
        <authorList>
            <person name="Liu C."/>
        </authorList>
    </citation>
    <scope>NUCLEOTIDE SEQUENCE [LARGE SCALE GENOMIC DNA]</scope>
    <source>
        <strain evidence="14 15">583</strain>
    </source>
</reference>
<dbReference type="EC" id="2.1.1.192" evidence="12"/>
<dbReference type="InterPro" id="IPR007197">
    <property type="entry name" value="rSAM"/>
</dbReference>
<dbReference type="OrthoDB" id="9793973at2"/>
<evidence type="ECO:0000256" key="11">
    <source>
        <dbReference type="ARBA" id="ARBA00023014"/>
    </source>
</evidence>
<evidence type="ECO:0000256" key="9">
    <source>
        <dbReference type="ARBA" id="ARBA00022723"/>
    </source>
</evidence>
<keyword evidence="4 12" id="KW-0698">rRNA processing</keyword>
<dbReference type="GO" id="GO:0000049">
    <property type="term" value="F:tRNA binding"/>
    <property type="evidence" value="ECO:0007669"/>
    <property type="project" value="UniProtKB-UniRule"/>
</dbReference>
<feature type="active site" description="S-methylcysteine intermediate" evidence="12">
    <location>
        <position position="332"/>
    </location>
</feature>
<dbReference type="SUPFAM" id="SSF102114">
    <property type="entry name" value="Radical SAM enzymes"/>
    <property type="match status" value="1"/>
</dbReference>
<evidence type="ECO:0000256" key="2">
    <source>
        <dbReference type="ARBA" id="ARBA00022485"/>
    </source>
</evidence>
<dbReference type="FunFam" id="3.20.20.70:FF:000014">
    <property type="entry name" value="Probable dual-specificity RNA methyltransferase RlmN"/>
    <property type="match status" value="1"/>
</dbReference>
<dbReference type="RefSeq" id="WP_160197362.1">
    <property type="nucleotide sequence ID" value="NZ_QXXA01000009.1"/>
</dbReference>
<evidence type="ECO:0000256" key="5">
    <source>
        <dbReference type="ARBA" id="ARBA00022603"/>
    </source>
</evidence>
<comment type="catalytic activity">
    <reaction evidence="12">
        <text>adenosine(37) in tRNA + 2 reduced [2Fe-2S]-[ferredoxin] + 2 S-adenosyl-L-methionine = 2-methyladenosine(37) in tRNA + 5'-deoxyadenosine + L-methionine + 2 oxidized [2Fe-2S]-[ferredoxin] + S-adenosyl-L-homocysteine</text>
        <dbReference type="Rhea" id="RHEA:43332"/>
        <dbReference type="Rhea" id="RHEA-COMP:10000"/>
        <dbReference type="Rhea" id="RHEA-COMP:10001"/>
        <dbReference type="Rhea" id="RHEA-COMP:10162"/>
        <dbReference type="Rhea" id="RHEA-COMP:10485"/>
        <dbReference type="ChEBI" id="CHEBI:17319"/>
        <dbReference type="ChEBI" id="CHEBI:33737"/>
        <dbReference type="ChEBI" id="CHEBI:33738"/>
        <dbReference type="ChEBI" id="CHEBI:57844"/>
        <dbReference type="ChEBI" id="CHEBI:57856"/>
        <dbReference type="ChEBI" id="CHEBI:59789"/>
        <dbReference type="ChEBI" id="CHEBI:74411"/>
        <dbReference type="ChEBI" id="CHEBI:74497"/>
        <dbReference type="EC" id="2.1.1.192"/>
    </reaction>
</comment>
<evidence type="ECO:0000313" key="15">
    <source>
        <dbReference type="Proteomes" id="UP000467132"/>
    </source>
</evidence>
<keyword evidence="9 12" id="KW-0479">Metal-binding</keyword>
<keyword evidence="2 12" id="KW-0004">4Fe-4S</keyword>
<name>A0A845R2U4_9CLOT</name>
<dbReference type="GO" id="GO:0002935">
    <property type="term" value="F:tRNA (adenine(37)-C2)-methyltransferase activity"/>
    <property type="evidence" value="ECO:0007669"/>
    <property type="project" value="UniProtKB-UniRule"/>
</dbReference>
<dbReference type="GO" id="GO:0051539">
    <property type="term" value="F:4 iron, 4 sulfur cluster binding"/>
    <property type="evidence" value="ECO:0007669"/>
    <property type="project" value="UniProtKB-UniRule"/>
</dbReference>
<feature type="binding site" evidence="12">
    <location>
        <position position="117"/>
    </location>
    <ligand>
        <name>[4Fe-4S] cluster</name>
        <dbReference type="ChEBI" id="CHEBI:49883"/>
        <note>4Fe-4S-S-AdoMet</note>
    </ligand>
</feature>
<comment type="cofactor">
    <cofactor evidence="12">
        <name>[4Fe-4S] cluster</name>
        <dbReference type="ChEBI" id="CHEBI:49883"/>
    </cofactor>
    <text evidence="12">Binds 1 [4Fe-4S] cluster. The cluster is coordinated with 3 cysteines and an exchangeable S-adenosyl-L-methionine.</text>
</comment>
<comment type="catalytic activity">
    <reaction evidence="12">
        <text>adenosine(2503) in 23S rRNA + 2 reduced [2Fe-2S]-[ferredoxin] + 2 S-adenosyl-L-methionine = 2-methyladenosine(2503) in 23S rRNA + 5'-deoxyadenosine + L-methionine + 2 oxidized [2Fe-2S]-[ferredoxin] + S-adenosyl-L-homocysteine</text>
        <dbReference type="Rhea" id="RHEA:42916"/>
        <dbReference type="Rhea" id="RHEA-COMP:10000"/>
        <dbReference type="Rhea" id="RHEA-COMP:10001"/>
        <dbReference type="Rhea" id="RHEA-COMP:10152"/>
        <dbReference type="Rhea" id="RHEA-COMP:10282"/>
        <dbReference type="ChEBI" id="CHEBI:17319"/>
        <dbReference type="ChEBI" id="CHEBI:33737"/>
        <dbReference type="ChEBI" id="CHEBI:33738"/>
        <dbReference type="ChEBI" id="CHEBI:57844"/>
        <dbReference type="ChEBI" id="CHEBI:57856"/>
        <dbReference type="ChEBI" id="CHEBI:59789"/>
        <dbReference type="ChEBI" id="CHEBI:74411"/>
        <dbReference type="ChEBI" id="CHEBI:74497"/>
        <dbReference type="EC" id="2.1.1.192"/>
    </reaction>
</comment>
<comment type="subcellular location">
    <subcellularLocation>
        <location evidence="1 12">Cytoplasm</location>
    </subcellularLocation>
</comment>
<dbReference type="SFLD" id="SFLDG01062">
    <property type="entry name" value="methyltransferase_(Class_A)"/>
    <property type="match status" value="1"/>
</dbReference>
<dbReference type="PANTHER" id="PTHR30544">
    <property type="entry name" value="23S RRNA METHYLTRANSFERASE"/>
    <property type="match status" value="1"/>
</dbReference>
<feature type="binding site" evidence="12">
    <location>
        <position position="113"/>
    </location>
    <ligand>
        <name>[4Fe-4S] cluster</name>
        <dbReference type="ChEBI" id="CHEBI:49883"/>
        <note>4Fe-4S-S-AdoMet</note>
    </ligand>
</feature>
<keyword evidence="3 12" id="KW-0963">Cytoplasm</keyword>
<dbReference type="CDD" id="cd01335">
    <property type="entry name" value="Radical_SAM"/>
    <property type="match status" value="1"/>
</dbReference>
<dbReference type="SFLD" id="SFLDS00029">
    <property type="entry name" value="Radical_SAM"/>
    <property type="match status" value="1"/>
</dbReference>
<gene>
    <name evidence="12 14" type="primary">rlmN</name>
    <name evidence="14" type="ORF">D3Z33_08460</name>
</gene>
<evidence type="ECO:0000256" key="10">
    <source>
        <dbReference type="ARBA" id="ARBA00023004"/>
    </source>
</evidence>
<dbReference type="InterPro" id="IPR027492">
    <property type="entry name" value="RNA_MTrfase_RlmN"/>
</dbReference>
<dbReference type="GO" id="GO:0019843">
    <property type="term" value="F:rRNA binding"/>
    <property type="evidence" value="ECO:0007669"/>
    <property type="project" value="UniProtKB-UniRule"/>
</dbReference>
<keyword evidence="15" id="KW-1185">Reference proteome</keyword>
<dbReference type="Pfam" id="PF21016">
    <property type="entry name" value="RlmN_N"/>
    <property type="match status" value="1"/>
</dbReference>
<dbReference type="PROSITE" id="PS51918">
    <property type="entry name" value="RADICAL_SAM"/>
    <property type="match status" value="1"/>
</dbReference>
<dbReference type="EMBL" id="QXXA01000009">
    <property type="protein sequence ID" value="NBI06883.1"/>
    <property type="molecule type" value="Genomic_DNA"/>
</dbReference>
<sequence length="343" mass="39237">MEKIDLKSLNLSELESIIDTLDEKKFRAMQLFKWIHEKNANNIDEITVFSKKLKEKMSKEYYIGNINIFKKFKSNVDNTIKYLFVLEDGNIIESVRMKYKHGNSLCLSTQVGCKMGCEFCASTKQGLIRNLSVSEILDQVYKIKKDISEEISNIVLMGTGEPLDNYDNVIDFMKIINNKDGLNLSMRSITLSTCGLVEQIYKLSEENIPITLSISLHSAFDNDRKKIMPIANKYSIDEVIDASKYYIKKTNRRVTFEYTLIKDINDKEIDANKLSDLLSGMLAHVNIIPLNPIKESSLETSNYAEHFLKLLTKRGVKATIRREMGSDINAACGQLRNDILNLD</sequence>
<comment type="caution">
    <text evidence="14">The sequence shown here is derived from an EMBL/GenBank/DDBJ whole genome shotgun (WGS) entry which is preliminary data.</text>
</comment>
<dbReference type="GO" id="GO:0030488">
    <property type="term" value="P:tRNA methylation"/>
    <property type="evidence" value="ECO:0007669"/>
    <property type="project" value="UniProtKB-UniRule"/>
</dbReference>
<dbReference type="GO" id="GO:0005737">
    <property type="term" value="C:cytoplasm"/>
    <property type="evidence" value="ECO:0007669"/>
    <property type="project" value="UniProtKB-SubCell"/>
</dbReference>
<evidence type="ECO:0000259" key="13">
    <source>
        <dbReference type="PROSITE" id="PS51918"/>
    </source>
</evidence>
<dbReference type="InterPro" id="IPR004383">
    <property type="entry name" value="rRNA_lsu_MTrfase_RlmN/Cfr"/>
</dbReference>
<comment type="miscellaneous">
    <text evidence="12">Reaction proceeds by a ping-pong mechanism involving intermediate methylation of a conserved cysteine residue.</text>
</comment>
<evidence type="ECO:0000256" key="12">
    <source>
        <dbReference type="HAMAP-Rule" id="MF_01849"/>
    </source>
</evidence>
<evidence type="ECO:0000256" key="3">
    <source>
        <dbReference type="ARBA" id="ARBA00022490"/>
    </source>
</evidence>
<comment type="similarity">
    <text evidence="12">Belongs to the radical SAM superfamily. RlmN family.</text>
</comment>
<evidence type="ECO:0000256" key="1">
    <source>
        <dbReference type="ARBA" id="ARBA00004496"/>
    </source>
</evidence>
<feature type="binding site" evidence="12">
    <location>
        <position position="120"/>
    </location>
    <ligand>
        <name>[4Fe-4S] cluster</name>
        <dbReference type="ChEBI" id="CHEBI:49883"/>
        <note>4Fe-4S-S-AdoMet</note>
    </ligand>
</feature>
<keyword evidence="12" id="KW-1015">Disulfide bond</keyword>
<comment type="caution">
    <text evidence="12">Lacks conserved residue(s) required for the propagation of feature annotation.</text>
</comment>
<evidence type="ECO:0000313" key="14">
    <source>
        <dbReference type="EMBL" id="NBI06883.1"/>
    </source>
</evidence>
<dbReference type="NCBIfam" id="TIGR00048">
    <property type="entry name" value="rRNA_mod_RlmN"/>
    <property type="match status" value="1"/>
</dbReference>
<keyword evidence="6 12" id="KW-0808">Transferase</keyword>
<feature type="domain" description="Radical SAM core" evidence="13">
    <location>
        <begin position="99"/>
        <end position="327"/>
    </location>
</feature>
<protein>
    <recommendedName>
        <fullName evidence="12">Probable dual-specificity RNA methyltransferase RlmN</fullName>
        <ecNumber evidence="12">2.1.1.192</ecNumber>
    </recommendedName>
    <alternativeName>
        <fullName evidence="12">23S rRNA (adenine(2503)-C(2))-methyltransferase</fullName>
    </alternativeName>
    <alternativeName>
        <fullName evidence="12">23S rRNA m2A2503 methyltransferase</fullName>
    </alternativeName>
    <alternativeName>
        <fullName evidence="12">Ribosomal RNA large subunit methyltransferase N</fullName>
    </alternativeName>
    <alternativeName>
        <fullName evidence="12">tRNA (adenine(37)-C(2))-methyltransferase</fullName>
    </alternativeName>
    <alternativeName>
        <fullName evidence="12">tRNA m2A37 methyltransferase</fullName>
    </alternativeName>
</protein>
<organism evidence="14 15">
    <name type="scientific">Senegalia massiliensis</name>
    <dbReference type="NCBI Taxonomy" id="1720316"/>
    <lineage>
        <taxon>Bacteria</taxon>
        <taxon>Bacillati</taxon>
        <taxon>Bacillota</taxon>
        <taxon>Clostridia</taxon>
        <taxon>Eubacteriales</taxon>
        <taxon>Clostridiaceae</taxon>
        <taxon>Senegalia</taxon>
    </lineage>
</organism>
<keyword evidence="5 12" id="KW-0489">Methyltransferase</keyword>
<keyword evidence="7 12" id="KW-0949">S-adenosyl-L-methionine</keyword>
<comment type="function">
    <text evidence="12">Specifically methylates position 2 of adenine 2503 in 23S rRNA and position 2 of adenine 37 in tRNAs.</text>
</comment>
<feature type="binding site" evidence="12">
    <location>
        <position position="291"/>
    </location>
    <ligand>
        <name>S-adenosyl-L-methionine</name>
        <dbReference type="ChEBI" id="CHEBI:59789"/>
    </ligand>
</feature>
<dbReference type="InterPro" id="IPR040072">
    <property type="entry name" value="Methyltransferase_A"/>
</dbReference>
<dbReference type="Gene3D" id="3.20.20.70">
    <property type="entry name" value="Aldolase class I"/>
    <property type="match status" value="1"/>
</dbReference>
<dbReference type="GO" id="GO:0046872">
    <property type="term" value="F:metal ion binding"/>
    <property type="evidence" value="ECO:0007669"/>
    <property type="project" value="UniProtKB-KW"/>
</dbReference>